<gene>
    <name evidence="2" type="ORF">DXB65_22560</name>
</gene>
<accession>A0A3E5AZW4</accession>
<name>A0A3E5AZW4_9BACE</name>
<dbReference type="EMBL" id="QSUL01000025">
    <property type="protein sequence ID" value="RGN30866.1"/>
    <property type="molecule type" value="Genomic_DNA"/>
</dbReference>
<proteinExistence type="predicted"/>
<protein>
    <submittedName>
        <fullName evidence="2">Tetratricopeptide repeat protein</fullName>
    </submittedName>
</protein>
<organism evidence="2 3">
    <name type="scientific">Bacteroides oleiciplenus</name>
    <dbReference type="NCBI Taxonomy" id="626931"/>
    <lineage>
        <taxon>Bacteria</taxon>
        <taxon>Pseudomonadati</taxon>
        <taxon>Bacteroidota</taxon>
        <taxon>Bacteroidia</taxon>
        <taxon>Bacteroidales</taxon>
        <taxon>Bacteroidaceae</taxon>
        <taxon>Bacteroides</taxon>
    </lineage>
</organism>
<evidence type="ECO:0000256" key="1">
    <source>
        <dbReference type="SAM" id="MobiDB-lite"/>
    </source>
</evidence>
<dbReference type="RefSeq" id="WP_009128880.1">
    <property type="nucleotide sequence ID" value="NZ_CABKRN010000001.1"/>
</dbReference>
<sequence length="297" mass="34494">MTPVHLQQWIQHPEALNRDTLYELRTLVARYPYFQSLRLLYLKNLYVLHDINFGAELRKAVLYVSDRRVLFYLIEGDRYALHPRTSVHVAEKDLEKEPSIDRTLSLIDAFLATVPEEHSQMTELDYAMDYTSYLVRDDEETGEADTSSSVPAEVPKLRGQDLIDGFIRQSETEEGISLKLPKEEKVLLLPLIEDDAEEEETMVAPEEIIQPADIKAEREDETEDEETDEETIPKSVSDDLDDSCFTETLAKIYIKQRRYDKALEIIKKLSLNYPKKNAYFADQIRFLEKLIINAKSK</sequence>
<dbReference type="AlphaFoldDB" id="A0A3E5AZW4"/>
<comment type="caution">
    <text evidence="2">The sequence shown here is derived from an EMBL/GenBank/DDBJ whole genome shotgun (WGS) entry which is preliminary data.</text>
</comment>
<dbReference type="Proteomes" id="UP000260983">
    <property type="component" value="Unassembled WGS sequence"/>
</dbReference>
<evidence type="ECO:0000313" key="2">
    <source>
        <dbReference type="EMBL" id="RGN30866.1"/>
    </source>
</evidence>
<evidence type="ECO:0000313" key="3">
    <source>
        <dbReference type="Proteomes" id="UP000260983"/>
    </source>
</evidence>
<feature type="compositionally biased region" description="Acidic residues" evidence="1">
    <location>
        <begin position="219"/>
        <end position="230"/>
    </location>
</feature>
<feature type="region of interest" description="Disordered" evidence="1">
    <location>
        <begin position="209"/>
        <end position="238"/>
    </location>
</feature>
<reference evidence="2 3" key="1">
    <citation type="submission" date="2018-08" db="EMBL/GenBank/DDBJ databases">
        <title>A genome reference for cultivated species of the human gut microbiota.</title>
        <authorList>
            <person name="Zou Y."/>
            <person name="Xue W."/>
            <person name="Luo G."/>
        </authorList>
    </citation>
    <scope>NUCLEOTIDE SEQUENCE [LARGE SCALE GENOMIC DNA]</scope>
    <source>
        <strain evidence="2 3">OM05-15BH</strain>
    </source>
</reference>